<proteinExistence type="predicted"/>
<name>A0ABP4W833_9ACTN</name>
<dbReference type="PANTHER" id="PTHR20854:SF4">
    <property type="entry name" value="INOSITOL-1-MONOPHOSPHATASE-RELATED"/>
    <property type="match status" value="1"/>
</dbReference>
<dbReference type="Gene3D" id="3.30.540.10">
    <property type="entry name" value="Fructose-1,6-Bisphosphatase, subunit A, domain 1"/>
    <property type="match status" value="1"/>
</dbReference>
<reference evidence="2" key="1">
    <citation type="journal article" date="2019" name="Int. J. Syst. Evol. Microbiol.">
        <title>The Global Catalogue of Microorganisms (GCM) 10K type strain sequencing project: providing services to taxonomists for standard genome sequencing and annotation.</title>
        <authorList>
            <consortium name="The Broad Institute Genomics Platform"/>
            <consortium name="The Broad Institute Genome Sequencing Center for Infectious Disease"/>
            <person name="Wu L."/>
            <person name="Ma J."/>
        </authorList>
    </citation>
    <scope>NUCLEOTIDE SEQUENCE [LARGE SCALE GENOMIC DNA]</scope>
    <source>
        <strain evidence="2">JCM 13249</strain>
    </source>
</reference>
<dbReference type="Proteomes" id="UP001500655">
    <property type="component" value="Unassembled WGS sequence"/>
</dbReference>
<comment type="caution">
    <text evidence="1">The sequence shown here is derived from an EMBL/GenBank/DDBJ whole genome shotgun (WGS) entry which is preliminary data.</text>
</comment>
<organism evidence="1 2">
    <name type="scientific">Luedemannella helvata</name>
    <dbReference type="NCBI Taxonomy" id="349315"/>
    <lineage>
        <taxon>Bacteria</taxon>
        <taxon>Bacillati</taxon>
        <taxon>Actinomycetota</taxon>
        <taxon>Actinomycetes</taxon>
        <taxon>Micromonosporales</taxon>
        <taxon>Micromonosporaceae</taxon>
        <taxon>Luedemannella</taxon>
    </lineage>
</organism>
<dbReference type="SUPFAM" id="SSF56655">
    <property type="entry name" value="Carbohydrate phosphatase"/>
    <property type="match status" value="1"/>
</dbReference>
<dbReference type="Pfam" id="PF00459">
    <property type="entry name" value="Inositol_P"/>
    <property type="match status" value="1"/>
</dbReference>
<dbReference type="EMBL" id="BAAALS010000007">
    <property type="protein sequence ID" value="GAA1747749.1"/>
    <property type="molecule type" value="Genomic_DNA"/>
</dbReference>
<keyword evidence="2" id="KW-1185">Reference proteome</keyword>
<sequence length="269" mass="28119">MGMSITDRDLVIKAVEAGAAVVRAHYGSSLTRFEKSAGDFATTADIEAEKAIIDVLRASRPDDLVVGEESGRTGTGGNGRMWLVDPLCGTLNYAVHNMLVSVNVALRTGTQVGVAASADPFTGEVFWTDGAAAHVRHGGADKRLAPSAASRLVDVNLDPPFPNEHAFRAARLLADQGFIEQFRPRVVSTTLAVAWVAAGRRAAYVTDGHLSDSVHFAAGIALCQAAGCVVTGIDGQPLHLGTGGLVVAADEQTHVALLTLVGQQRAEKD</sequence>
<dbReference type="CDD" id="cd01637">
    <property type="entry name" value="IMPase_like"/>
    <property type="match status" value="1"/>
</dbReference>
<protein>
    <submittedName>
        <fullName evidence="1">Inositol monophosphatase family protein</fullName>
    </submittedName>
</protein>
<dbReference type="PANTHER" id="PTHR20854">
    <property type="entry name" value="INOSITOL MONOPHOSPHATASE"/>
    <property type="match status" value="1"/>
</dbReference>
<gene>
    <name evidence="1" type="ORF">GCM10009681_18640</name>
</gene>
<evidence type="ECO:0000313" key="2">
    <source>
        <dbReference type="Proteomes" id="UP001500655"/>
    </source>
</evidence>
<accession>A0ABP4W833</accession>
<dbReference type="InterPro" id="IPR000760">
    <property type="entry name" value="Inositol_monophosphatase-like"/>
</dbReference>
<dbReference type="Gene3D" id="3.40.190.80">
    <property type="match status" value="1"/>
</dbReference>
<evidence type="ECO:0000313" key="1">
    <source>
        <dbReference type="EMBL" id="GAA1747749.1"/>
    </source>
</evidence>
<dbReference type="PRINTS" id="PR00377">
    <property type="entry name" value="IMPHPHTASES"/>
</dbReference>